<accession>A0A5B6V4P2</accession>
<dbReference type="PANTHER" id="PTHR33067:SF32">
    <property type="entry name" value="ASPARTIC PEPTIDASE DDI1-TYPE DOMAIN-CONTAINING PROTEIN"/>
    <property type="match status" value="1"/>
</dbReference>
<dbReference type="PANTHER" id="PTHR33067">
    <property type="entry name" value="RNA-DIRECTED DNA POLYMERASE-RELATED"/>
    <property type="match status" value="1"/>
</dbReference>
<organism evidence="1 2">
    <name type="scientific">Gossypium australe</name>
    <dbReference type="NCBI Taxonomy" id="47621"/>
    <lineage>
        <taxon>Eukaryota</taxon>
        <taxon>Viridiplantae</taxon>
        <taxon>Streptophyta</taxon>
        <taxon>Embryophyta</taxon>
        <taxon>Tracheophyta</taxon>
        <taxon>Spermatophyta</taxon>
        <taxon>Magnoliopsida</taxon>
        <taxon>eudicotyledons</taxon>
        <taxon>Gunneridae</taxon>
        <taxon>Pentapetalae</taxon>
        <taxon>rosids</taxon>
        <taxon>malvids</taxon>
        <taxon>Malvales</taxon>
        <taxon>Malvaceae</taxon>
        <taxon>Malvoideae</taxon>
        <taxon>Gossypium</taxon>
    </lineage>
</organism>
<proteinExistence type="predicted"/>
<dbReference type="Gene3D" id="2.40.70.10">
    <property type="entry name" value="Acid Proteases"/>
    <property type="match status" value="1"/>
</dbReference>
<comment type="caution">
    <text evidence="1">The sequence shown here is derived from an EMBL/GenBank/DDBJ whole genome shotgun (WGS) entry which is preliminary data.</text>
</comment>
<dbReference type="EMBL" id="SMMG02000008">
    <property type="protein sequence ID" value="KAA3464060.1"/>
    <property type="molecule type" value="Genomic_DNA"/>
</dbReference>
<sequence>MHGFQHWMQMEIFYNGLNAHTRMVVDTSANETLLNKSYNEAYEILERIANKNYQYPTSRVGTGRIIAGAMELDAIMSLTAQVSSLTNMIKTLKRPAAVQEMKVAELALLSSRLQGASPSDTKTSRSQGKEQCKAITLKSGTQLQELLMTPLLKKQLDINIPLVEALEQMPNYVKFMKDILSKKRMLGEFETIALIEGFSTMLRNKLPPKLKDPGSFSIPCSIGNHYVGKSLYDIGASINLMSTFVFRKLRIEKARPTTVTLQLADSSYAHREGKIEDVLVRVDKIIFSKDFIILECEADKEVPIILGRPFLATGITLIDVQKGELTMTVNDQQITFNVFDDMKCADTNEECHAAEIVDK</sequence>
<dbReference type="OrthoDB" id="1937287at2759"/>
<dbReference type="CDD" id="cd00303">
    <property type="entry name" value="retropepsin_like"/>
    <property type="match status" value="1"/>
</dbReference>
<dbReference type="AlphaFoldDB" id="A0A5B6V4P2"/>
<dbReference type="InterPro" id="IPR021109">
    <property type="entry name" value="Peptidase_aspartic_dom_sf"/>
</dbReference>
<evidence type="ECO:0000313" key="1">
    <source>
        <dbReference type="EMBL" id="KAA3464060.1"/>
    </source>
</evidence>
<keyword evidence="2" id="KW-1185">Reference proteome</keyword>
<reference evidence="2" key="1">
    <citation type="journal article" date="2019" name="Plant Biotechnol. J.">
        <title>Genome sequencing of the Australian wild diploid species Gossypium australe highlights disease resistance and delayed gland morphogenesis.</title>
        <authorList>
            <person name="Cai Y."/>
            <person name="Cai X."/>
            <person name="Wang Q."/>
            <person name="Wang P."/>
            <person name="Zhang Y."/>
            <person name="Cai C."/>
            <person name="Xu Y."/>
            <person name="Wang K."/>
            <person name="Zhou Z."/>
            <person name="Wang C."/>
            <person name="Geng S."/>
            <person name="Li B."/>
            <person name="Dong Q."/>
            <person name="Hou Y."/>
            <person name="Wang H."/>
            <person name="Ai P."/>
            <person name="Liu Z."/>
            <person name="Yi F."/>
            <person name="Sun M."/>
            <person name="An G."/>
            <person name="Cheng J."/>
            <person name="Zhang Y."/>
            <person name="Shi Q."/>
            <person name="Xie Y."/>
            <person name="Shi X."/>
            <person name="Chang Y."/>
            <person name="Huang F."/>
            <person name="Chen Y."/>
            <person name="Hong S."/>
            <person name="Mi L."/>
            <person name="Sun Q."/>
            <person name="Zhang L."/>
            <person name="Zhou B."/>
            <person name="Peng R."/>
            <person name="Zhang X."/>
            <person name="Liu F."/>
        </authorList>
    </citation>
    <scope>NUCLEOTIDE SEQUENCE [LARGE SCALE GENOMIC DNA]</scope>
    <source>
        <strain evidence="2">cv. PA1801</strain>
    </source>
</reference>
<evidence type="ECO:0000313" key="2">
    <source>
        <dbReference type="Proteomes" id="UP000325315"/>
    </source>
</evidence>
<gene>
    <name evidence="1" type="ORF">EPI10_008357</name>
</gene>
<name>A0A5B6V4P2_9ROSI</name>
<protein>
    <submittedName>
        <fullName evidence="1">Uncharacterized protein</fullName>
    </submittedName>
</protein>
<dbReference type="Proteomes" id="UP000325315">
    <property type="component" value="Unassembled WGS sequence"/>
</dbReference>